<evidence type="ECO:0000256" key="3">
    <source>
        <dbReference type="ARBA" id="ARBA00022833"/>
    </source>
</evidence>
<reference evidence="7" key="1">
    <citation type="submission" date="2025-08" db="UniProtKB">
        <authorList>
            <consortium name="RefSeq"/>
        </authorList>
    </citation>
    <scope>IDENTIFICATION</scope>
</reference>
<dbReference type="PROSITE" id="PS50865">
    <property type="entry name" value="ZF_MYND_2"/>
    <property type="match status" value="1"/>
</dbReference>
<evidence type="ECO:0000256" key="4">
    <source>
        <dbReference type="PROSITE-ProRule" id="PRU00134"/>
    </source>
</evidence>
<evidence type="ECO:0000256" key="1">
    <source>
        <dbReference type="ARBA" id="ARBA00022723"/>
    </source>
</evidence>
<proteinExistence type="predicted"/>
<dbReference type="Pfam" id="PF01753">
    <property type="entry name" value="zf-MYND"/>
    <property type="match status" value="1"/>
</dbReference>
<evidence type="ECO:0000313" key="6">
    <source>
        <dbReference type="Proteomes" id="UP001652624"/>
    </source>
</evidence>
<accession>A0ABM3YJE0</accession>
<evidence type="ECO:0000259" key="5">
    <source>
        <dbReference type="PROSITE" id="PS50865"/>
    </source>
</evidence>
<dbReference type="InterPro" id="IPR007320">
    <property type="entry name" value="PDCD2_C"/>
</dbReference>
<dbReference type="Pfam" id="PF04194">
    <property type="entry name" value="PDCD2_C"/>
    <property type="match status" value="1"/>
</dbReference>
<dbReference type="Proteomes" id="UP001652624">
    <property type="component" value="Chromosome 13"/>
</dbReference>
<feature type="domain" description="MYND-type" evidence="5">
    <location>
        <begin position="135"/>
        <end position="172"/>
    </location>
</feature>
<dbReference type="SUPFAM" id="SSF144232">
    <property type="entry name" value="HIT/MYND zinc finger-like"/>
    <property type="match status" value="1"/>
</dbReference>
<protein>
    <submittedName>
        <fullName evidence="7">Programmed cell death protein 2</fullName>
    </submittedName>
</protein>
<dbReference type="GeneID" id="103112232"/>
<keyword evidence="2 4" id="KW-0863">Zinc-finger</keyword>
<organism evidence="6 7">
    <name type="scientific">Erinaceus europaeus</name>
    <name type="common">Western European hedgehog</name>
    <dbReference type="NCBI Taxonomy" id="9365"/>
    <lineage>
        <taxon>Eukaryota</taxon>
        <taxon>Metazoa</taxon>
        <taxon>Chordata</taxon>
        <taxon>Craniata</taxon>
        <taxon>Vertebrata</taxon>
        <taxon>Euteleostomi</taxon>
        <taxon>Mammalia</taxon>
        <taxon>Eutheria</taxon>
        <taxon>Laurasiatheria</taxon>
        <taxon>Eulipotyphla</taxon>
        <taxon>Erinaceidae</taxon>
        <taxon>Erinaceinae</taxon>
        <taxon>Erinaceus</taxon>
    </lineage>
</organism>
<evidence type="ECO:0000313" key="7">
    <source>
        <dbReference type="RefSeq" id="XP_060061177.1"/>
    </source>
</evidence>
<keyword evidence="3" id="KW-0862">Zinc</keyword>
<evidence type="ECO:0000256" key="2">
    <source>
        <dbReference type="ARBA" id="ARBA00022771"/>
    </source>
</evidence>
<dbReference type="Gene3D" id="6.10.140.2220">
    <property type="match status" value="1"/>
</dbReference>
<keyword evidence="6" id="KW-1185">Reference proteome</keyword>
<sequence length="356" mass="39010">MAAAGAGPAELGFAEEAPAWRLRREQFPSKVGGRPAWLGEAGLPGPGALACALCGRPPALVLQLYAPLAGRADAFHRGLFLFCCRTPPCCEGLRVFRNQLPRQNDIFSHEPPPENPPEETEDAVCLQLRSGAQLCRVCGCLAPKTCSRCHRAHYCSKEHQALDWRAGHKQACAQSGALDNTVPDHNFLFPEFEIVVETEEEALPEAVEREDAAEAAESMAETPEDVLDSMAKHESREDRIFQKFKSKIAPEPEQILRYGRGITPVWISGENIPQEKDIPNCPCGAKRIFEFQVMPQLLNHLKADRLGRSVDWGVLAVFTCADSCGLGSGYAEEFVWKQDVAGTPGPREGAARWPGV</sequence>
<dbReference type="PANTHER" id="PTHR12298:SF4">
    <property type="entry name" value="PROGRAMMED CELL DEATH PROTEIN 2"/>
    <property type="match status" value="1"/>
</dbReference>
<dbReference type="PROSITE" id="PS01360">
    <property type="entry name" value="ZF_MYND_1"/>
    <property type="match status" value="1"/>
</dbReference>
<name>A0ABM3YJE0_ERIEU</name>
<gene>
    <name evidence="7" type="primary">PDCD2</name>
</gene>
<dbReference type="PANTHER" id="PTHR12298">
    <property type="entry name" value="PCDC2 PROGRAMMED CELL DEATH PROTEIN 2 -RELATED"/>
    <property type="match status" value="1"/>
</dbReference>
<keyword evidence="1" id="KW-0479">Metal-binding</keyword>
<dbReference type="RefSeq" id="XP_060061177.1">
    <property type="nucleotide sequence ID" value="XM_060205194.1"/>
</dbReference>
<dbReference type="InterPro" id="IPR002893">
    <property type="entry name" value="Znf_MYND"/>
</dbReference>